<dbReference type="PANTHER" id="PTHR21496">
    <property type="entry name" value="FERREDOXIN-RELATED"/>
    <property type="match status" value="1"/>
</dbReference>
<evidence type="ECO:0000313" key="9">
    <source>
        <dbReference type="Proteomes" id="UP000241639"/>
    </source>
</evidence>
<keyword evidence="4" id="KW-0408">Iron</keyword>
<keyword evidence="1" id="KW-0001">2Fe-2S</keyword>
<dbReference type="InterPro" id="IPR017941">
    <property type="entry name" value="Rieske_2Fe-2S"/>
</dbReference>
<dbReference type="RefSeq" id="WP_211316579.1">
    <property type="nucleotide sequence ID" value="NZ_PZZP01000001.1"/>
</dbReference>
<dbReference type="GO" id="GO:0042128">
    <property type="term" value="P:nitrate assimilation"/>
    <property type="evidence" value="ECO:0007669"/>
    <property type="project" value="UniProtKB-KW"/>
</dbReference>
<accession>A0A2T4Z7K8</accession>
<dbReference type="Pfam" id="PF00355">
    <property type="entry name" value="Rieske"/>
    <property type="match status" value="1"/>
</dbReference>
<reference evidence="8 9" key="1">
    <citation type="submission" date="2018-04" db="EMBL/GenBank/DDBJ databases">
        <title>Genomic Encyclopedia of Archaeal and Bacterial Type Strains, Phase II (KMG-II): from individual species to whole genera.</title>
        <authorList>
            <person name="Goeker M."/>
        </authorList>
    </citation>
    <scope>NUCLEOTIDE SEQUENCE [LARGE SCALE GENOMIC DNA]</scope>
    <source>
        <strain evidence="8 9">DSM 45169</strain>
    </source>
</reference>
<dbReference type="GO" id="GO:0016705">
    <property type="term" value="F:oxidoreductase activity, acting on paired donors, with incorporation or reduction of molecular oxygen"/>
    <property type="evidence" value="ECO:0007669"/>
    <property type="project" value="UniProtKB-ARBA"/>
</dbReference>
<keyword evidence="2" id="KW-0479">Metal-binding</keyword>
<evidence type="ECO:0000313" key="8">
    <source>
        <dbReference type="EMBL" id="PTM57878.1"/>
    </source>
</evidence>
<dbReference type="PANTHER" id="PTHR21496:SF23">
    <property type="entry name" value="3-PHENYLPROPIONATE_CINNAMIC ACID DIOXYGENASE FERREDOXIN SUBUNIT"/>
    <property type="match status" value="1"/>
</dbReference>
<organism evidence="8 9">
    <name type="scientific">Desmospora activa DSM 45169</name>
    <dbReference type="NCBI Taxonomy" id="1121389"/>
    <lineage>
        <taxon>Bacteria</taxon>
        <taxon>Bacillati</taxon>
        <taxon>Bacillota</taxon>
        <taxon>Bacilli</taxon>
        <taxon>Bacillales</taxon>
        <taxon>Thermoactinomycetaceae</taxon>
        <taxon>Desmospora</taxon>
    </lineage>
</organism>
<dbReference type="GO" id="GO:0051537">
    <property type="term" value="F:2 iron, 2 sulfur cluster binding"/>
    <property type="evidence" value="ECO:0007669"/>
    <property type="project" value="UniProtKB-KW"/>
</dbReference>
<dbReference type="EMBL" id="PZZP01000001">
    <property type="protein sequence ID" value="PTM57878.1"/>
    <property type="molecule type" value="Genomic_DNA"/>
</dbReference>
<dbReference type="Proteomes" id="UP000241639">
    <property type="component" value="Unassembled WGS sequence"/>
</dbReference>
<keyword evidence="6" id="KW-0534">Nitrate assimilation</keyword>
<evidence type="ECO:0000256" key="1">
    <source>
        <dbReference type="ARBA" id="ARBA00022714"/>
    </source>
</evidence>
<gene>
    <name evidence="8" type="ORF">C8J48_0443</name>
</gene>
<keyword evidence="3" id="KW-0560">Oxidoreductase</keyword>
<evidence type="ECO:0000256" key="4">
    <source>
        <dbReference type="ARBA" id="ARBA00023004"/>
    </source>
</evidence>
<comment type="caution">
    <text evidence="8">The sequence shown here is derived from an EMBL/GenBank/DDBJ whole genome shotgun (WGS) entry which is preliminary data.</text>
</comment>
<keyword evidence="5" id="KW-0411">Iron-sulfur</keyword>
<dbReference type="InterPro" id="IPR036922">
    <property type="entry name" value="Rieske_2Fe-2S_sf"/>
</dbReference>
<name>A0A2T4Z7K8_9BACL</name>
<dbReference type="GO" id="GO:0008942">
    <property type="term" value="F:nitrite reductase [NAD(P)H] activity"/>
    <property type="evidence" value="ECO:0007669"/>
    <property type="project" value="InterPro"/>
</dbReference>
<protein>
    <submittedName>
        <fullName evidence="8">Nitrite reductase (NADH) small subunit</fullName>
    </submittedName>
</protein>
<dbReference type="SUPFAM" id="SSF50022">
    <property type="entry name" value="ISP domain"/>
    <property type="match status" value="1"/>
</dbReference>
<feature type="domain" description="Rieske" evidence="7">
    <location>
        <begin position="4"/>
        <end position="99"/>
    </location>
</feature>
<dbReference type="GO" id="GO:0046872">
    <property type="term" value="F:metal ion binding"/>
    <property type="evidence" value="ECO:0007669"/>
    <property type="project" value="UniProtKB-KW"/>
</dbReference>
<sequence>MNALFIGTVSEIPERGGKVVRIGELELAVFRLSDGSFRAVENRCPHRGGPLSEGVVSGQMVYCPLHEWKIDLTDGKVQEPDFGCVQTYPVEVEGDRIRIHLDGMKATG</sequence>
<dbReference type="InterPro" id="IPR012748">
    <property type="entry name" value="Rieske-like_NirD"/>
</dbReference>
<dbReference type="NCBIfam" id="TIGR02378">
    <property type="entry name" value="nirD_assim_sml"/>
    <property type="match status" value="1"/>
</dbReference>
<evidence type="ECO:0000259" key="7">
    <source>
        <dbReference type="PROSITE" id="PS51296"/>
    </source>
</evidence>
<evidence type="ECO:0000256" key="5">
    <source>
        <dbReference type="ARBA" id="ARBA00023014"/>
    </source>
</evidence>
<evidence type="ECO:0000256" key="6">
    <source>
        <dbReference type="ARBA" id="ARBA00023063"/>
    </source>
</evidence>
<evidence type="ECO:0000256" key="3">
    <source>
        <dbReference type="ARBA" id="ARBA00023002"/>
    </source>
</evidence>
<proteinExistence type="predicted"/>
<dbReference type="Gene3D" id="2.102.10.10">
    <property type="entry name" value="Rieske [2Fe-2S] iron-sulphur domain"/>
    <property type="match status" value="1"/>
</dbReference>
<dbReference type="AlphaFoldDB" id="A0A2T4Z7K8"/>
<evidence type="ECO:0000256" key="2">
    <source>
        <dbReference type="ARBA" id="ARBA00022723"/>
    </source>
</evidence>
<keyword evidence="9" id="KW-1185">Reference proteome</keyword>
<dbReference type="CDD" id="cd03530">
    <property type="entry name" value="Rieske_NirD_small_Bacillus"/>
    <property type="match status" value="1"/>
</dbReference>
<dbReference type="GO" id="GO:0004497">
    <property type="term" value="F:monooxygenase activity"/>
    <property type="evidence" value="ECO:0007669"/>
    <property type="project" value="UniProtKB-ARBA"/>
</dbReference>
<dbReference type="PROSITE" id="PS51296">
    <property type="entry name" value="RIESKE"/>
    <property type="match status" value="1"/>
</dbReference>